<dbReference type="GO" id="GO:0030422">
    <property type="term" value="P:siRNA processing"/>
    <property type="evidence" value="ECO:0007669"/>
    <property type="project" value="TreeGrafter"/>
</dbReference>
<evidence type="ECO:0000313" key="4">
    <source>
        <dbReference type="EMBL" id="ORY11519.1"/>
    </source>
</evidence>
<evidence type="ECO:0000259" key="3">
    <source>
        <dbReference type="Pfam" id="PF05183"/>
    </source>
</evidence>
<comment type="catalytic activity">
    <reaction evidence="1">
        <text>RNA(n) + a ribonucleoside 5'-triphosphate = RNA(n+1) + diphosphate</text>
        <dbReference type="Rhea" id="RHEA:21248"/>
        <dbReference type="Rhea" id="RHEA-COMP:14527"/>
        <dbReference type="Rhea" id="RHEA-COMP:17342"/>
        <dbReference type="ChEBI" id="CHEBI:33019"/>
        <dbReference type="ChEBI" id="CHEBI:61557"/>
        <dbReference type="ChEBI" id="CHEBI:140395"/>
        <dbReference type="EC" id="2.7.7.48"/>
    </reaction>
</comment>
<comment type="caution">
    <text evidence="4">The sequence shown here is derived from an EMBL/GenBank/DDBJ whole genome shotgun (WGS) entry which is preliminary data.</text>
</comment>
<sequence length="1327" mass="149819">MGAAQGLRCAARADPATSPQAPKTTVNTSPARGYNGIENRSISASYQNISSPNQSPSPGRAHGRRVFSHPQTPNQPLVRVGEQGWASKQGLKVRLSNLPSGCGTREILQALWSFGNIVRVEVQPGAAYVDFRPPPPQQSFSAKYIIITNIAVRVDVLSLRIFTVPSPINPFKTYNESNILYGNAIDFGLRVGDTRMMKMLTAGAQSRVQVMLNLKRKEMDIKFPLTIDGKERQYRFQLPISLLDRMYTVPDTRTDQVVLIIPANSPPQFCREVERKEIHKTCKPSEKTWLEWNAWYRQTDVVTCETELRMKNEPISNHTDSAVLNIGRWTTYRVSFSPSTLTGAQFEEFVAALTDHGISILDRAEYSIVEKATCPLWTSVEEEHISRSLRPKDDSSLSAVDDLFTGQIHLSFPLRYQLEVCLTNGYLKEHNVSRPFLERLTAMKPEDAIYILEKVAVDQIIYYDTMEIFKIPIKTKPAKKMPNYCALTRAVNVTPTMIHVATPVVETSNRIIRKFSGDAERFLRVKFSDEKTEGKINENRSDKVFERIQRAMDHGIIVAGRFYEFLAFGNSQFRENGAYFFAPTTSLNANDIRLTMGSFEHIKTVAKYGARLGQCFSTTRAIKSPGKDFVLKTIPDIARNGYTFTDGVGKLSTFVAQMAAQELGLQNPFDDPPSLYQFRLAGCKGVLAVDPELVGPEIHIRPSQYKFDAKHEGLEIIRASSFATACFNRQLIVILSTLGVPDYKFIKKQQEMVNYLERATTEQEVALERLQRNIDFNQTTLAMAGMILDGFMKSRDPFMMSLIQLWRAFNIKALKEKARISIDKGAFVLGCVDEYEKLQGHFSKIQDREGLSGEQKLEILPEIFLQISDPEHQGRYKVVEGICILARNPSLHPGDIRVVRAVDVKELHHMKNVVVLPQTGDRDLANMCSGGDLDGDDYLVMWDDDFIPRDINEQPMDFTLEKPVEKAKIEIPHDIAEFFVTYMKNDSLSRIALAHLAQVDLCAEGARSGECLKLARLHSQAVDYPKSGIPAIMERELKPRKWPHFMENKYSRTGDKLYRSKKIVGMLYDQILLVDFKPQYQNPFDSRILNAYQLGDEILARAAAIKDDYDSGLRRLMAKHDIGTEFEAWSVFALSHSQERNDYKFAEEFGNIIKAFKDSFRDICREAAAQDGILRFVAAMYTVTAKEMEAALAECRIAKVVGGQDVPVRNMDPEHMPLMSFPWLFVSELGKIATGDTTTPSRYMLPLNYGQAAKKPKQLADLEPQIVDIETNEGVTHYGELLKLDFGPTPLVERPVHPSGDQLNRKVQEKMSYDDAGHQNDVSSAKG</sequence>
<dbReference type="PANTHER" id="PTHR23079">
    <property type="entry name" value="RNA-DEPENDENT RNA POLYMERASE"/>
    <property type="match status" value="1"/>
</dbReference>
<comment type="similarity">
    <text evidence="1">Belongs to the RdRP family.</text>
</comment>
<feature type="domain" description="RDRP core" evidence="3">
    <location>
        <begin position="493"/>
        <end position="1071"/>
    </location>
</feature>
<feature type="region of interest" description="Disordered" evidence="2">
    <location>
        <begin position="1"/>
        <end position="77"/>
    </location>
</feature>
<proteinExistence type="inferred from homology"/>
<dbReference type="Proteomes" id="UP000193144">
    <property type="component" value="Unassembled WGS sequence"/>
</dbReference>
<keyword evidence="1" id="KW-0694">RNA-binding</keyword>
<keyword evidence="1" id="KW-0696">RNA-directed RNA polymerase</keyword>
<dbReference type="GO" id="GO:0003723">
    <property type="term" value="F:RNA binding"/>
    <property type="evidence" value="ECO:0007669"/>
    <property type="project" value="UniProtKB-KW"/>
</dbReference>
<keyword evidence="1" id="KW-0808">Transferase</keyword>
<dbReference type="Pfam" id="PF05183">
    <property type="entry name" value="RdRP"/>
    <property type="match status" value="1"/>
</dbReference>
<dbReference type="STRING" id="1231657.A0A1Y1ZMN7"/>
<evidence type="ECO:0000313" key="5">
    <source>
        <dbReference type="Proteomes" id="UP000193144"/>
    </source>
</evidence>
<keyword evidence="1" id="KW-0548">Nucleotidyltransferase</keyword>
<keyword evidence="5" id="KW-1185">Reference proteome</keyword>
<dbReference type="InterPro" id="IPR057596">
    <property type="entry name" value="RDRP_core"/>
</dbReference>
<dbReference type="EC" id="2.7.7.48" evidence="1"/>
<evidence type="ECO:0000256" key="2">
    <source>
        <dbReference type="SAM" id="MobiDB-lite"/>
    </source>
</evidence>
<feature type="compositionally biased region" description="Basic and acidic residues" evidence="2">
    <location>
        <begin position="1303"/>
        <end position="1318"/>
    </location>
</feature>
<dbReference type="GO" id="GO:0031380">
    <property type="term" value="C:nuclear RNA-directed RNA polymerase complex"/>
    <property type="evidence" value="ECO:0007669"/>
    <property type="project" value="TreeGrafter"/>
</dbReference>
<gene>
    <name evidence="4" type="ORF">BCR34DRAFT_484096</name>
</gene>
<dbReference type="InterPro" id="IPR007855">
    <property type="entry name" value="RDRP"/>
</dbReference>
<name>A0A1Y1ZMN7_9PLEO</name>
<dbReference type="EMBL" id="MCFA01000060">
    <property type="protein sequence ID" value="ORY11519.1"/>
    <property type="molecule type" value="Genomic_DNA"/>
</dbReference>
<feature type="region of interest" description="Disordered" evidence="2">
    <location>
        <begin position="1292"/>
        <end position="1327"/>
    </location>
</feature>
<dbReference type="GO" id="GO:0003968">
    <property type="term" value="F:RNA-directed RNA polymerase activity"/>
    <property type="evidence" value="ECO:0007669"/>
    <property type="project" value="UniProtKB-KW"/>
</dbReference>
<dbReference type="PANTHER" id="PTHR23079:SF55">
    <property type="entry name" value="RNA-DIRECTED RNA POLYMERASE"/>
    <property type="match status" value="1"/>
</dbReference>
<reference evidence="4 5" key="1">
    <citation type="submission" date="2016-07" db="EMBL/GenBank/DDBJ databases">
        <title>Pervasive Adenine N6-methylation of Active Genes in Fungi.</title>
        <authorList>
            <consortium name="DOE Joint Genome Institute"/>
            <person name="Mondo S.J."/>
            <person name="Dannebaum R.O."/>
            <person name="Kuo R.C."/>
            <person name="Labutti K."/>
            <person name="Haridas S."/>
            <person name="Kuo A."/>
            <person name="Salamov A."/>
            <person name="Ahrendt S.R."/>
            <person name="Lipzen A."/>
            <person name="Sullivan W."/>
            <person name="Andreopoulos W.B."/>
            <person name="Clum A."/>
            <person name="Lindquist E."/>
            <person name="Daum C."/>
            <person name="Ramamoorthy G.K."/>
            <person name="Gryganskyi A."/>
            <person name="Culley D."/>
            <person name="Magnuson J.K."/>
            <person name="James T.Y."/>
            <person name="O'Malley M.A."/>
            <person name="Stajich J.E."/>
            <person name="Spatafora J.W."/>
            <person name="Visel A."/>
            <person name="Grigoriev I.V."/>
        </authorList>
    </citation>
    <scope>NUCLEOTIDE SEQUENCE [LARGE SCALE GENOMIC DNA]</scope>
    <source>
        <strain evidence="4 5">CBS 115471</strain>
    </source>
</reference>
<accession>A0A1Y1ZMN7</accession>
<evidence type="ECO:0000256" key="1">
    <source>
        <dbReference type="RuleBase" id="RU363098"/>
    </source>
</evidence>
<dbReference type="SUPFAM" id="SSF54928">
    <property type="entry name" value="RNA-binding domain, RBD"/>
    <property type="match status" value="1"/>
</dbReference>
<feature type="compositionally biased region" description="Low complexity" evidence="2">
    <location>
        <begin position="45"/>
        <end position="58"/>
    </location>
</feature>
<protein>
    <recommendedName>
        <fullName evidence="1">RNA-dependent RNA polymerase</fullName>
        <ecNumber evidence="1">2.7.7.48</ecNumber>
    </recommendedName>
</protein>
<feature type="compositionally biased region" description="Polar residues" evidence="2">
    <location>
        <begin position="17"/>
        <end position="30"/>
    </location>
</feature>
<organism evidence="4 5">
    <name type="scientific">Clohesyomyces aquaticus</name>
    <dbReference type="NCBI Taxonomy" id="1231657"/>
    <lineage>
        <taxon>Eukaryota</taxon>
        <taxon>Fungi</taxon>
        <taxon>Dikarya</taxon>
        <taxon>Ascomycota</taxon>
        <taxon>Pezizomycotina</taxon>
        <taxon>Dothideomycetes</taxon>
        <taxon>Pleosporomycetidae</taxon>
        <taxon>Pleosporales</taxon>
        <taxon>Lindgomycetaceae</taxon>
        <taxon>Clohesyomyces</taxon>
    </lineage>
</organism>
<dbReference type="InterPro" id="IPR035979">
    <property type="entry name" value="RBD_domain_sf"/>
</dbReference>
<dbReference type="OrthoDB" id="6513042at2759"/>